<dbReference type="Pfam" id="PF06470">
    <property type="entry name" value="SMC_hinge"/>
    <property type="match status" value="1"/>
</dbReference>
<dbReference type="PANTHER" id="PTHR18937:SF172">
    <property type="entry name" value="STRUCTURAL MAINTENANCE OF CHROMOSOMES PROTEIN"/>
    <property type="match status" value="1"/>
</dbReference>
<evidence type="ECO:0000256" key="1">
    <source>
        <dbReference type="ARBA" id="ARBA00004123"/>
    </source>
</evidence>
<keyword evidence="15" id="KW-1185">Reference proteome</keyword>
<dbReference type="InterPro" id="IPR003395">
    <property type="entry name" value="RecF/RecN/SMC_N"/>
</dbReference>
<dbReference type="SMART" id="SM00968">
    <property type="entry name" value="SMC_hinge"/>
    <property type="match status" value="1"/>
</dbReference>
<dbReference type="Pfam" id="PF02463">
    <property type="entry name" value="SMC_N"/>
    <property type="match status" value="2"/>
</dbReference>
<evidence type="ECO:0000256" key="4">
    <source>
        <dbReference type="ARBA" id="ARBA00022741"/>
    </source>
</evidence>
<dbReference type="PANTHER" id="PTHR18937">
    <property type="entry name" value="STRUCTURAL MAINTENANCE OF CHROMOSOMES SMC FAMILY MEMBER"/>
    <property type="match status" value="1"/>
</dbReference>
<evidence type="ECO:0000256" key="3">
    <source>
        <dbReference type="ARBA" id="ARBA00022618"/>
    </source>
</evidence>
<keyword evidence="7 12" id="KW-0175">Coiled coil</keyword>
<gene>
    <name evidence="14" type="ORF">CMU_033890</name>
</gene>
<evidence type="ECO:0000256" key="8">
    <source>
        <dbReference type="ARBA" id="ARBA00023067"/>
    </source>
</evidence>
<keyword evidence="10" id="KW-0131">Cell cycle</keyword>
<evidence type="ECO:0000256" key="11">
    <source>
        <dbReference type="PIRNR" id="PIRNR005719"/>
    </source>
</evidence>
<sequence>MEILTNNENYLSGTTTNSSSRLIIHKLELENFKSYGGKKIIGPFHKSFTAIVGPNGSGKSNVIDAMLFVFGKRARHMRLNKVSDLVHNSKQYSNCDKTRVSVYFQEIIDSYENEKGYTIAPNSELVITREAFRHNEQTKYYINGKSSSYSEVTGLLNKKGTDLEHNRFLILQGEVELIAQMKPKASNLNEDGLLEYLEDVIGTNKFIPEIARYTEELEQLNELRQETLNRMKLAEKELINLETPYNVAIEFFTTEREIYIMKLLLLTQNIKQCVNKIDELRKELDTYIDAKEKVATSIKALEDEKGTLERESEALVKKVRQSQDKIEQKDSEFKRIIMQDEEVRVTLKHSRDRLSKQKEQLENEKRTIPELDKRRKELERLIVECKKQIPIEEKQLEIEQDKLDKLQRDFKDNLESIRKRKDNAEKELAPLKSEILSLQQKYDMLQTDIELLNDKKERKCEKEKLNKKNQNHSKDRLAKLDEAKLLFSKNLSKKQETLRAIKRNNEELNEKLKILSSEIFQKQIELEEARSAYQSTESTDKTIISKIAARNTKHLISDEIMRYFSKKKKTSIYGRLRDLGSIDNKYQLALNSSTSQLDNIVVNSTEDAQEVIEFIRSKNLGRVTCIILDKISLSIRKSMEKNTKIHEGATRIVDLINVNDPKYKIAWYYALRDTLIAENLDHASSIAFNGKQRCRVVTVNGEVIDSSGTLTGGGINTTTCKQGIKCNFKQNPKVISTFEDIQNLEKQLSELFENQRQVKNEYKNKEEEMQNLTNEISEMNISLEKIILEYTSILGYIGQSQKDGDHGDEEEESIKYDLELEKLIPMTIELNEQIDNIKNTAKCKQEVVDRLNEEMKNIGGPRMKKQIEVVEELSKSVQDLQTVLNGYQVEINMSEKKQEKLQQSIEQINLKCQDLGENIEDLQKELIQLEEVAVRVMKEKSDTEEGLKIYQDDYKVFQNKSDQLDEQIKNLEIERIDFSNKIYDVQQEINEVELTQIKVFHKRLLKLRQDASSIPEIPKTRTDTANNQISSEMCKDETFKYDIDKNKDQDLEYKDYLKDKILREDLNEDEMRYLMKYIDAPSIERIKSKIDFLEVQLQVLYDNRTNKNSNKIPRPSADIFIQYSNQLEVHRQRNREVEEATTARDECKKQLDALKLHRHMDFMNGFKIISSQLKEIYQMITLGGDAELEVIDSTDPFADGILFSVRPPKKSWRPIQNLSGGEKTLSSLALVFALHQYRPSPIYFMDEVDAALDFRNVSIIATFIKENTKNAQFIVVSLRNHMFEVADRLVGIYKTYDITKSVAIDPSLYFLCDKQDKTQTLAPNHIESIY</sequence>
<dbReference type="SUPFAM" id="SSF75553">
    <property type="entry name" value="Smc hinge domain"/>
    <property type="match status" value="1"/>
</dbReference>
<feature type="coiled-coil region" evidence="12">
    <location>
        <begin position="263"/>
        <end position="318"/>
    </location>
</feature>
<keyword evidence="5" id="KW-0498">Mitosis</keyword>
<dbReference type="Gene3D" id="3.30.70.1620">
    <property type="match status" value="1"/>
</dbReference>
<accession>B6AFL3</accession>
<dbReference type="GO" id="GO:0000796">
    <property type="term" value="C:condensin complex"/>
    <property type="evidence" value="ECO:0007669"/>
    <property type="project" value="TreeGrafter"/>
</dbReference>
<dbReference type="InterPro" id="IPR010935">
    <property type="entry name" value="SMC_hinge"/>
</dbReference>
<dbReference type="OMA" id="CPALDNM"/>
<evidence type="ECO:0000256" key="9">
    <source>
        <dbReference type="ARBA" id="ARBA00023242"/>
    </source>
</evidence>
<feature type="coiled-coil region" evidence="12">
    <location>
        <begin position="834"/>
        <end position="981"/>
    </location>
</feature>
<feature type="coiled-coil region" evidence="12">
    <location>
        <begin position="344"/>
        <end position="525"/>
    </location>
</feature>
<keyword evidence="8" id="KW-0226">DNA condensation</keyword>
<evidence type="ECO:0000256" key="6">
    <source>
        <dbReference type="ARBA" id="ARBA00022840"/>
    </source>
</evidence>
<evidence type="ECO:0000256" key="12">
    <source>
        <dbReference type="SAM" id="Coils"/>
    </source>
</evidence>
<keyword evidence="9 11" id="KW-0539">Nucleus</keyword>
<dbReference type="Gene3D" id="1.20.1060.20">
    <property type="match status" value="1"/>
</dbReference>
<protein>
    <recommendedName>
        <fullName evidence="11">Structural maintenance of chromosomes protein</fullName>
    </recommendedName>
</protein>
<feature type="domain" description="SMC hinge" evidence="13">
    <location>
        <begin position="570"/>
        <end position="687"/>
    </location>
</feature>
<evidence type="ECO:0000256" key="2">
    <source>
        <dbReference type="ARBA" id="ARBA00006005"/>
    </source>
</evidence>
<evidence type="ECO:0000259" key="13">
    <source>
        <dbReference type="SMART" id="SM00968"/>
    </source>
</evidence>
<dbReference type="VEuPathDB" id="CryptoDB:CMU_033890"/>
<feature type="coiled-coil region" evidence="12">
    <location>
        <begin position="210"/>
        <end position="237"/>
    </location>
</feature>
<comment type="similarity">
    <text evidence="2">Belongs to the SMC family. SMC4 subfamily.</text>
</comment>
<dbReference type="GO" id="GO:0005634">
    <property type="term" value="C:nucleus"/>
    <property type="evidence" value="ECO:0007669"/>
    <property type="project" value="UniProtKB-SubCell"/>
</dbReference>
<evidence type="ECO:0000256" key="7">
    <source>
        <dbReference type="ARBA" id="ARBA00023054"/>
    </source>
</evidence>
<dbReference type="GO" id="GO:0007076">
    <property type="term" value="P:mitotic chromosome condensation"/>
    <property type="evidence" value="ECO:0007669"/>
    <property type="project" value="TreeGrafter"/>
</dbReference>
<feature type="coiled-coil region" evidence="12">
    <location>
        <begin position="741"/>
        <end position="789"/>
    </location>
</feature>
<dbReference type="OrthoDB" id="5575062at2759"/>
<dbReference type="GO" id="GO:0051301">
    <property type="term" value="P:cell division"/>
    <property type="evidence" value="ECO:0007669"/>
    <property type="project" value="UniProtKB-KW"/>
</dbReference>
<dbReference type="Proteomes" id="UP000001460">
    <property type="component" value="Unassembled WGS sequence"/>
</dbReference>
<dbReference type="InterPro" id="IPR027417">
    <property type="entry name" value="P-loop_NTPase"/>
</dbReference>
<dbReference type="STRING" id="441375.B6AFL3"/>
<dbReference type="eggNOG" id="KOG0996">
    <property type="taxonomic scope" value="Eukaryota"/>
</dbReference>
<comment type="subcellular location">
    <subcellularLocation>
        <location evidence="1 11">Nucleus</location>
    </subcellularLocation>
</comment>
<dbReference type="InterPro" id="IPR036277">
    <property type="entry name" value="SMC_hinge_sf"/>
</dbReference>
<evidence type="ECO:0000256" key="5">
    <source>
        <dbReference type="ARBA" id="ARBA00022776"/>
    </source>
</evidence>
<name>B6AFL3_CRYMR</name>
<keyword evidence="6" id="KW-0067">ATP-binding</keyword>
<dbReference type="PIRSF" id="PIRSF005719">
    <property type="entry name" value="SMC"/>
    <property type="match status" value="1"/>
</dbReference>
<reference evidence="14" key="1">
    <citation type="submission" date="2008-06" db="EMBL/GenBank/DDBJ databases">
        <authorList>
            <person name="Lorenzi H."/>
            <person name="Inman J."/>
            <person name="Miller J."/>
            <person name="Schobel S."/>
            <person name="Amedeo P."/>
            <person name="Caler E.V."/>
            <person name="da Silva J."/>
        </authorList>
    </citation>
    <scope>NUCLEOTIDE SEQUENCE [LARGE SCALE GENOMIC DNA]</scope>
    <source>
        <strain evidence="14">RN66</strain>
    </source>
</reference>
<keyword evidence="3" id="KW-0132">Cell division</keyword>
<evidence type="ECO:0000313" key="15">
    <source>
        <dbReference type="Proteomes" id="UP000001460"/>
    </source>
</evidence>
<keyword evidence="4" id="KW-0547">Nucleotide-binding</keyword>
<dbReference type="EMBL" id="DS989731">
    <property type="protein sequence ID" value="EEA07004.1"/>
    <property type="molecule type" value="Genomic_DNA"/>
</dbReference>
<dbReference type="SUPFAM" id="SSF52540">
    <property type="entry name" value="P-loop containing nucleoside triphosphate hydrolases"/>
    <property type="match status" value="1"/>
</dbReference>
<evidence type="ECO:0000313" key="14">
    <source>
        <dbReference type="EMBL" id="EEA07004.1"/>
    </source>
</evidence>
<dbReference type="GO" id="GO:0016887">
    <property type="term" value="F:ATP hydrolysis activity"/>
    <property type="evidence" value="ECO:0007669"/>
    <property type="project" value="InterPro"/>
</dbReference>
<organism evidence="14 15">
    <name type="scientific">Cryptosporidium muris (strain RN66)</name>
    <dbReference type="NCBI Taxonomy" id="441375"/>
    <lineage>
        <taxon>Eukaryota</taxon>
        <taxon>Sar</taxon>
        <taxon>Alveolata</taxon>
        <taxon>Apicomplexa</taxon>
        <taxon>Conoidasida</taxon>
        <taxon>Coccidia</taxon>
        <taxon>Eucoccidiorida</taxon>
        <taxon>Eimeriorina</taxon>
        <taxon>Cryptosporidiidae</taxon>
        <taxon>Cryptosporidium</taxon>
    </lineage>
</organism>
<dbReference type="FunFam" id="3.40.50.300:FF:000481">
    <property type="entry name" value="Structural maintenance of chromosomes 4"/>
    <property type="match status" value="1"/>
</dbReference>
<dbReference type="RefSeq" id="XP_002141353.1">
    <property type="nucleotide sequence ID" value="XM_002141317.1"/>
</dbReference>
<dbReference type="InterPro" id="IPR024704">
    <property type="entry name" value="SMC"/>
</dbReference>
<dbReference type="Gene3D" id="3.40.50.300">
    <property type="entry name" value="P-loop containing nucleotide triphosphate hydrolases"/>
    <property type="match status" value="2"/>
</dbReference>
<evidence type="ECO:0000256" key="10">
    <source>
        <dbReference type="ARBA" id="ARBA00023306"/>
    </source>
</evidence>
<dbReference type="GO" id="GO:0005524">
    <property type="term" value="F:ATP binding"/>
    <property type="evidence" value="ECO:0007669"/>
    <property type="project" value="UniProtKB-KW"/>
</dbReference>
<proteinExistence type="inferred from homology"/>
<dbReference type="GeneID" id="6996488"/>